<dbReference type="Gene3D" id="1.25.40.20">
    <property type="entry name" value="Ankyrin repeat-containing domain"/>
    <property type="match status" value="1"/>
</dbReference>
<dbReference type="EMBL" id="KB445830">
    <property type="protein sequence ID" value="EMD30885.1"/>
    <property type="molecule type" value="Genomic_DNA"/>
</dbReference>
<gene>
    <name evidence="2" type="ORF">CERSUDRAFT_100894</name>
</gene>
<organism evidence="2 3">
    <name type="scientific">Ceriporiopsis subvermispora (strain B)</name>
    <name type="common">White-rot fungus</name>
    <name type="synonym">Gelatoporia subvermispora</name>
    <dbReference type="NCBI Taxonomy" id="914234"/>
    <lineage>
        <taxon>Eukaryota</taxon>
        <taxon>Fungi</taxon>
        <taxon>Dikarya</taxon>
        <taxon>Basidiomycota</taxon>
        <taxon>Agaricomycotina</taxon>
        <taxon>Agaricomycetes</taxon>
        <taxon>Polyporales</taxon>
        <taxon>Gelatoporiaceae</taxon>
        <taxon>Gelatoporia</taxon>
    </lineage>
</organism>
<dbReference type="STRING" id="914234.M2QFV2"/>
<keyword evidence="1" id="KW-0040">ANK repeat</keyword>
<accession>M2QFV2</accession>
<dbReference type="OrthoDB" id="508139at2759"/>
<keyword evidence="3" id="KW-1185">Reference proteome</keyword>
<dbReference type="InterPro" id="IPR036770">
    <property type="entry name" value="Ankyrin_rpt-contain_sf"/>
</dbReference>
<evidence type="ECO:0000313" key="2">
    <source>
        <dbReference type="EMBL" id="EMD30885.1"/>
    </source>
</evidence>
<dbReference type="Proteomes" id="UP000016930">
    <property type="component" value="Unassembled WGS sequence"/>
</dbReference>
<evidence type="ECO:0000256" key="1">
    <source>
        <dbReference type="PROSITE-ProRule" id="PRU00023"/>
    </source>
</evidence>
<dbReference type="PROSITE" id="PS50088">
    <property type="entry name" value="ANK_REPEAT"/>
    <property type="match status" value="1"/>
</dbReference>
<dbReference type="InterPro" id="IPR002110">
    <property type="entry name" value="Ankyrin_rpt"/>
</dbReference>
<dbReference type="HOGENOM" id="CLU_461560_0_0_1"/>
<evidence type="ECO:0000313" key="3">
    <source>
        <dbReference type="Proteomes" id="UP000016930"/>
    </source>
</evidence>
<feature type="repeat" description="ANK" evidence="1">
    <location>
        <begin position="220"/>
        <end position="252"/>
    </location>
</feature>
<sequence>MTSAPRPSPQLDLEQCVAQFSTRYDHIYPRVLALISLSVKYPVLGDIAHLFAIKIDRVHCRGRFLEVMEEVHQDSLEEFSAALFDKYGRLNFDVVDHEYMKGSGVWNGYCRIGRTPYFACAPNNTRPSRMLAASDDVPAHQYLGPPGPPSMSTASDKDLAAHYPVHVIIAASALSVVAQALGAAHRRISGAATVNEQVIGQLIFTGYENDAAAVRRRDEDGLSPLHLAAQLLHLRAINALLSLPRDTGVHEDLHTRENANGDSPLESCEHMVRDEGQLMETVWRKWDGYPEHALNVVLTLRRAAGERIEEKDEEYIRKRKRGCTCGQCVAGWLSPRIKCRLFVTAEMFHDVMDACKPTFVSRRPLDPKLCGWCSAVDYIPAHVWPGLYKSFYQAYRLVVIAVAHVLGKPGDRCLPLPRVVPSALLSGEVKHYADHWSQDRAQFFFDKGGRVEYALNYITDVALDQSPLGDGWSDEIREDDEEWNALPKCTNDLAFVMARQQLGLDPSQKWGPYYFPWDMTGEVHMDDDDDNDDMLE</sequence>
<protein>
    <submittedName>
        <fullName evidence="2">Uncharacterized protein</fullName>
    </submittedName>
</protein>
<name>M2QFV2_CERS8</name>
<reference evidence="2 3" key="1">
    <citation type="journal article" date="2012" name="Proc. Natl. Acad. Sci. U.S.A.">
        <title>Comparative genomics of Ceriporiopsis subvermispora and Phanerochaete chrysosporium provide insight into selective ligninolysis.</title>
        <authorList>
            <person name="Fernandez-Fueyo E."/>
            <person name="Ruiz-Duenas F.J."/>
            <person name="Ferreira P."/>
            <person name="Floudas D."/>
            <person name="Hibbett D.S."/>
            <person name="Canessa P."/>
            <person name="Larrondo L.F."/>
            <person name="James T.Y."/>
            <person name="Seelenfreund D."/>
            <person name="Lobos S."/>
            <person name="Polanco R."/>
            <person name="Tello M."/>
            <person name="Honda Y."/>
            <person name="Watanabe T."/>
            <person name="Watanabe T."/>
            <person name="Ryu J.S."/>
            <person name="Kubicek C.P."/>
            <person name="Schmoll M."/>
            <person name="Gaskell J."/>
            <person name="Hammel K.E."/>
            <person name="St John F.J."/>
            <person name="Vanden Wymelenberg A."/>
            <person name="Sabat G."/>
            <person name="Splinter BonDurant S."/>
            <person name="Syed K."/>
            <person name="Yadav J.S."/>
            <person name="Doddapaneni H."/>
            <person name="Subramanian V."/>
            <person name="Lavin J.L."/>
            <person name="Oguiza J.A."/>
            <person name="Perez G."/>
            <person name="Pisabarro A.G."/>
            <person name="Ramirez L."/>
            <person name="Santoyo F."/>
            <person name="Master E."/>
            <person name="Coutinho P.M."/>
            <person name="Henrissat B."/>
            <person name="Lombard V."/>
            <person name="Magnuson J.K."/>
            <person name="Kuees U."/>
            <person name="Hori C."/>
            <person name="Igarashi K."/>
            <person name="Samejima M."/>
            <person name="Held B.W."/>
            <person name="Barry K.W."/>
            <person name="LaButti K.M."/>
            <person name="Lapidus A."/>
            <person name="Lindquist E.A."/>
            <person name="Lucas S.M."/>
            <person name="Riley R."/>
            <person name="Salamov A.A."/>
            <person name="Hoffmeister D."/>
            <person name="Schwenk D."/>
            <person name="Hadar Y."/>
            <person name="Yarden O."/>
            <person name="de Vries R.P."/>
            <person name="Wiebenga A."/>
            <person name="Stenlid J."/>
            <person name="Eastwood D."/>
            <person name="Grigoriev I.V."/>
            <person name="Berka R.M."/>
            <person name="Blanchette R.A."/>
            <person name="Kersten P."/>
            <person name="Martinez A.T."/>
            <person name="Vicuna R."/>
            <person name="Cullen D."/>
        </authorList>
    </citation>
    <scope>NUCLEOTIDE SEQUENCE [LARGE SCALE GENOMIC DNA]</scope>
    <source>
        <strain evidence="2 3">B</strain>
    </source>
</reference>
<dbReference type="AlphaFoldDB" id="M2QFV2"/>
<proteinExistence type="predicted"/>